<dbReference type="AlphaFoldDB" id="W5WIG6"/>
<dbReference type="KEGG" id="kal:KALB_7188"/>
<keyword evidence="1" id="KW-1133">Transmembrane helix</keyword>
<dbReference type="STRING" id="1449976.KALB_7188"/>
<evidence type="ECO:0000313" key="3">
    <source>
        <dbReference type="Proteomes" id="UP000019225"/>
    </source>
</evidence>
<feature type="transmembrane region" description="Helical" evidence="1">
    <location>
        <begin position="44"/>
        <end position="64"/>
    </location>
</feature>
<protein>
    <submittedName>
        <fullName evidence="2">Uncharacterized protein</fullName>
    </submittedName>
</protein>
<dbReference type="EMBL" id="CP007155">
    <property type="protein sequence ID" value="AHI00546.1"/>
    <property type="molecule type" value="Genomic_DNA"/>
</dbReference>
<dbReference type="eggNOG" id="COG1238">
    <property type="taxonomic scope" value="Bacteria"/>
</dbReference>
<name>W5WIG6_9PSEU</name>
<accession>W5WIG6</accession>
<evidence type="ECO:0000256" key="1">
    <source>
        <dbReference type="SAM" id="Phobius"/>
    </source>
</evidence>
<keyword evidence="1" id="KW-0812">Transmembrane</keyword>
<feature type="transmembrane region" description="Helical" evidence="1">
    <location>
        <begin position="6"/>
        <end position="32"/>
    </location>
</feature>
<gene>
    <name evidence="2" type="ORF">KALB_7188</name>
</gene>
<feature type="transmembrane region" description="Helical" evidence="1">
    <location>
        <begin position="129"/>
        <end position="148"/>
    </location>
</feature>
<reference evidence="2 3" key="1">
    <citation type="journal article" date="2014" name="BMC Genomics">
        <title>Complete genome sequence of producer of the glycopeptide antibiotic Aculeximycin Kutzneria albida DSM 43870T, a representative of minor genus of Pseudonocardiaceae.</title>
        <authorList>
            <person name="Rebets Y."/>
            <person name="Tokovenko B."/>
            <person name="Lushchyk I."/>
            <person name="Ruckert C."/>
            <person name="Zaburannyi N."/>
            <person name="Bechthold A."/>
            <person name="Kalinowski J."/>
            <person name="Luzhetskyy A."/>
        </authorList>
    </citation>
    <scope>NUCLEOTIDE SEQUENCE [LARGE SCALE GENOMIC DNA]</scope>
    <source>
        <strain evidence="2">DSM 43870</strain>
    </source>
</reference>
<dbReference type="HOGENOM" id="CLU_132474_0_0_11"/>
<organism evidence="2 3">
    <name type="scientific">Kutzneria albida DSM 43870</name>
    <dbReference type="NCBI Taxonomy" id="1449976"/>
    <lineage>
        <taxon>Bacteria</taxon>
        <taxon>Bacillati</taxon>
        <taxon>Actinomycetota</taxon>
        <taxon>Actinomycetes</taxon>
        <taxon>Pseudonocardiales</taxon>
        <taxon>Pseudonocardiaceae</taxon>
        <taxon>Kutzneria</taxon>
    </lineage>
</organism>
<dbReference type="Proteomes" id="UP000019225">
    <property type="component" value="Chromosome"/>
</dbReference>
<proteinExistence type="predicted"/>
<keyword evidence="3" id="KW-1185">Reference proteome</keyword>
<sequence>MVVTWLAITLGVALGSAICPLISVEVFLVGLVATNGHHPLMSCWMLGAVIAIGQVVGKLLYFYAARGDVPLPNFLRPKERTGPEPVTRWRRFTRRCGQLFTQLRDKCERHPGWLIGTTGISALTGMPPFAATTILAGVARMSVLAFLLTTLTGRFVRFTAIAASPGLLAGMLPHLS</sequence>
<keyword evidence="1" id="KW-0472">Membrane</keyword>
<evidence type="ECO:0000313" key="2">
    <source>
        <dbReference type="EMBL" id="AHI00546.1"/>
    </source>
</evidence>